<dbReference type="OrthoDB" id="9801785at2"/>
<dbReference type="SUPFAM" id="SSF51735">
    <property type="entry name" value="NAD(P)-binding Rossmann-fold domains"/>
    <property type="match status" value="1"/>
</dbReference>
<dbReference type="Gene3D" id="3.40.50.720">
    <property type="entry name" value="NAD(P)-binding Rossmann-like Domain"/>
    <property type="match status" value="1"/>
</dbReference>
<dbReference type="Gene3D" id="3.90.25.10">
    <property type="entry name" value="UDP-galactose 4-epimerase, domain 1"/>
    <property type="match status" value="1"/>
</dbReference>
<name>A0A5B0EK08_9MICC</name>
<dbReference type="AlphaFoldDB" id="A0A5B0EK08"/>
<gene>
    <name evidence="2" type="ORF">FQ154_07420</name>
</gene>
<accession>A0A5B0EK08</accession>
<evidence type="ECO:0000313" key="3">
    <source>
        <dbReference type="Proteomes" id="UP000323856"/>
    </source>
</evidence>
<protein>
    <submittedName>
        <fullName evidence="2">NAD-dependent epimerase/dehydratase family protein</fullName>
    </submittedName>
</protein>
<dbReference type="Proteomes" id="UP000323856">
    <property type="component" value="Unassembled WGS sequence"/>
</dbReference>
<organism evidence="2 3">
    <name type="scientific">Paeniglutamicibacter gangotriensis</name>
    <dbReference type="NCBI Taxonomy" id="254787"/>
    <lineage>
        <taxon>Bacteria</taxon>
        <taxon>Bacillati</taxon>
        <taxon>Actinomycetota</taxon>
        <taxon>Actinomycetes</taxon>
        <taxon>Micrococcales</taxon>
        <taxon>Micrococcaceae</taxon>
        <taxon>Paeniglutamicibacter</taxon>
    </lineage>
</organism>
<evidence type="ECO:0000259" key="1">
    <source>
        <dbReference type="Pfam" id="PF16363"/>
    </source>
</evidence>
<dbReference type="InterPro" id="IPR036291">
    <property type="entry name" value="NAD(P)-bd_dom_sf"/>
</dbReference>
<dbReference type="Pfam" id="PF16363">
    <property type="entry name" value="GDP_Man_Dehyd"/>
    <property type="match status" value="1"/>
</dbReference>
<sequence>MLERHEQKSIYDDARVVVTGGAGFIGSHLVDAVLKHQGVSGVTVIDDFVNGRRENLATAKQDSRLRIVDGDIRDSSMLSEVICSGDIVFHLACLGVRHSIHSPLDNHSVNAGGTLQLLQVARERRVSRFVHVSSSEVFGTARYVPMDEEHPTFPETVYGGAKLAGEAYARAYYRTYDMPVVVVRPFNTYGPRSHYEGDSGEIIPRSIVKALNGQAPVIFGDGLQTRDFMHVSDTVAGLVAIADCDPALGETINFGTGQEITMRRLCESIIQATGADLTPRFLQARPGDVGRLCVDSALIRKLIGFEPRTNFEEGITDLVQWFRQQALSPEEMLRAVEDTNWNATVVS</sequence>
<proteinExistence type="predicted"/>
<dbReference type="EMBL" id="VOBL01000006">
    <property type="protein sequence ID" value="KAA0977679.1"/>
    <property type="molecule type" value="Genomic_DNA"/>
</dbReference>
<dbReference type="PANTHER" id="PTHR43000">
    <property type="entry name" value="DTDP-D-GLUCOSE 4,6-DEHYDRATASE-RELATED"/>
    <property type="match status" value="1"/>
</dbReference>
<dbReference type="InterPro" id="IPR016040">
    <property type="entry name" value="NAD(P)-bd_dom"/>
</dbReference>
<reference evidence="2 3" key="1">
    <citation type="submission" date="2019-07" db="EMBL/GenBank/DDBJ databases">
        <title>Analysis of the biochemical properties, biological activity and biotechnological potential of siderophores and biosurfactants produced by Antarctic psychrotolerant bacteria.</title>
        <authorList>
            <person name="Styczynski M."/>
            <person name="Krucon T."/>
            <person name="Decewicz P."/>
            <person name="Dziewit L."/>
        </authorList>
    </citation>
    <scope>NUCLEOTIDE SEQUENCE [LARGE SCALE GENOMIC DNA]</scope>
    <source>
        <strain evidence="2 3">ANT_H27</strain>
    </source>
</reference>
<comment type="caution">
    <text evidence="2">The sequence shown here is derived from an EMBL/GenBank/DDBJ whole genome shotgun (WGS) entry which is preliminary data.</text>
</comment>
<evidence type="ECO:0000313" key="2">
    <source>
        <dbReference type="EMBL" id="KAA0977679.1"/>
    </source>
</evidence>
<feature type="domain" description="NAD(P)-binding" evidence="1">
    <location>
        <begin position="18"/>
        <end position="317"/>
    </location>
</feature>